<comment type="catalytic activity">
    <reaction evidence="22">
        <text>taurine(out) = taurine(in)</text>
        <dbReference type="Rhea" id="RHEA:66328"/>
        <dbReference type="ChEBI" id="CHEBI:507393"/>
    </reaction>
</comment>
<comment type="catalytic activity">
    <reaction evidence="23">
        <text>chloride(in) = chloride(out)</text>
        <dbReference type="Rhea" id="RHEA:29823"/>
        <dbReference type="ChEBI" id="CHEBI:17996"/>
    </reaction>
</comment>
<keyword evidence="11" id="KW-0433">Leucine-rich repeat</keyword>
<dbReference type="SMART" id="SM00612">
    <property type="entry name" value="Kelch"/>
    <property type="match status" value="6"/>
</dbReference>
<dbReference type="GO" id="GO:0034220">
    <property type="term" value="P:monoatomic ion transmembrane transport"/>
    <property type="evidence" value="ECO:0007669"/>
    <property type="project" value="UniProtKB-KW"/>
</dbReference>
<dbReference type="Pfam" id="PF07707">
    <property type="entry name" value="BACK"/>
    <property type="match status" value="1"/>
</dbReference>
<dbReference type="InterPro" id="IPR047098">
    <property type="entry name" value="KEAP1_BACK"/>
</dbReference>
<evidence type="ECO:0000313" key="28">
    <source>
        <dbReference type="EMBL" id="KAJ8406853.1"/>
    </source>
</evidence>
<keyword evidence="17 26" id="KW-0472">Membrane</keyword>
<protein>
    <recommendedName>
        <fullName evidence="27">BTB domain-containing protein</fullName>
    </recommendedName>
</protein>
<comment type="function">
    <text evidence="24">Substrate-specific adapter of a BCR (BTB-CUL3-RBX1) E3 ubiquitin ligase complex that regulates the response to oxidative stress by targeting nfe2l2/nrf2 for ubiquitination. Keap1 acts as a key sensor of oxidative and electrophilic stress: in normal conditions, the BCR(KEAP1) complex mediates ubiquitination and degradation of nfe2l2/nrf2, a transcription factor regulating expression of many cytoprotective genes. In response to oxidative stress, different electrophile metabolites trigger non-enzymatic covalent modifications of highly reactive cysteine residues in KEAP1, leading to inactivate the ubiquitin ligase activity of the BCR(KEAP1) complex, promoting nfe2l2/nrf2 nuclear accumulation and expression of phase II detoxifying enzymes.</text>
</comment>
<evidence type="ECO:0000256" key="26">
    <source>
        <dbReference type="SAM" id="Phobius"/>
    </source>
</evidence>
<dbReference type="FunFam" id="1.25.40.420:FF:000001">
    <property type="entry name" value="Kelch-like family member 12"/>
    <property type="match status" value="1"/>
</dbReference>
<evidence type="ECO:0000256" key="24">
    <source>
        <dbReference type="ARBA" id="ARBA00056937"/>
    </source>
</evidence>
<dbReference type="CDD" id="cd18248">
    <property type="entry name" value="BTB_POZ_KLHL19_KEAP1"/>
    <property type="match status" value="1"/>
</dbReference>
<evidence type="ECO:0000256" key="5">
    <source>
        <dbReference type="ARBA" id="ARBA00005288"/>
    </source>
</evidence>
<evidence type="ECO:0000256" key="17">
    <source>
        <dbReference type="ARBA" id="ARBA00023136"/>
    </source>
</evidence>
<evidence type="ECO:0000256" key="11">
    <source>
        <dbReference type="ARBA" id="ARBA00022614"/>
    </source>
</evidence>
<evidence type="ECO:0000256" key="3">
    <source>
        <dbReference type="ARBA" id="ARBA00004651"/>
    </source>
</evidence>
<evidence type="ECO:0000256" key="21">
    <source>
        <dbReference type="ARBA" id="ARBA00024145"/>
    </source>
</evidence>
<reference evidence="28" key="1">
    <citation type="journal article" date="2023" name="Science">
        <title>Genome structures resolve the early diversification of teleost fishes.</title>
        <authorList>
            <person name="Parey E."/>
            <person name="Louis A."/>
            <person name="Montfort J."/>
            <person name="Bouchez O."/>
            <person name="Roques C."/>
            <person name="Iampietro C."/>
            <person name="Lluch J."/>
            <person name="Castinel A."/>
            <person name="Donnadieu C."/>
            <person name="Desvignes T."/>
            <person name="Floi Bucao C."/>
            <person name="Jouanno E."/>
            <person name="Wen M."/>
            <person name="Mejri S."/>
            <person name="Dirks R."/>
            <person name="Jansen H."/>
            <person name="Henkel C."/>
            <person name="Chen W.J."/>
            <person name="Zahm M."/>
            <person name="Cabau C."/>
            <person name="Klopp C."/>
            <person name="Thompson A.W."/>
            <person name="Robinson-Rechavi M."/>
            <person name="Braasch I."/>
            <person name="Lecointre G."/>
            <person name="Bobe J."/>
            <person name="Postlethwait J.H."/>
            <person name="Berthelot C."/>
            <person name="Roest Crollius H."/>
            <person name="Guiguen Y."/>
        </authorList>
    </citation>
    <scope>NUCLEOTIDE SEQUENCE</scope>
    <source>
        <strain evidence="28">NC1722</strain>
    </source>
</reference>
<evidence type="ECO:0000256" key="9">
    <source>
        <dbReference type="ARBA" id="ARBA00022475"/>
    </source>
</evidence>
<dbReference type="Gene3D" id="3.30.710.10">
    <property type="entry name" value="Potassium Channel Kv1.1, Chain A"/>
    <property type="match status" value="1"/>
</dbReference>
<dbReference type="PANTHER" id="PTHR24412">
    <property type="entry name" value="KELCH PROTEIN"/>
    <property type="match status" value="1"/>
</dbReference>
<dbReference type="PROSITE" id="PS50097">
    <property type="entry name" value="BTB"/>
    <property type="match status" value="1"/>
</dbReference>
<dbReference type="GO" id="GO:0005886">
    <property type="term" value="C:plasma membrane"/>
    <property type="evidence" value="ECO:0007669"/>
    <property type="project" value="UniProtKB-SubCell"/>
</dbReference>
<comment type="subcellular location">
    <subcellularLocation>
        <location evidence="3">Cell membrane</location>
        <topology evidence="3">Multi-pass membrane protein</topology>
    </subcellularLocation>
    <subcellularLocation>
        <location evidence="2">Cytoplasm</location>
    </subcellularLocation>
    <subcellularLocation>
        <location evidence="1">Nucleus</location>
    </subcellularLocation>
</comment>
<organism evidence="28 29">
    <name type="scientific">Aldrovandia affinis</name>
    <dbReference type="NCBI Taxonomy" id="143900"/>
    <lineage>
        <taxon>Eukaryota</taxon>
        <taxon>Metazoa</taxon>
        <taxon>Chordata</taxon>
        <taxon>Craniata</taxon>
        <taxon>Vertebrata</taxon>
        <taxon>Euteleostomi</taxon>
        <taxon>Actinopterygii</taxon>
        <taxon>Neopterygii</taxon>
        <taxon>Teleostei</taxon>
        <taxon>Notacanthiformes</taxon>
        <taxon>Halosauridae</taxon>
        <taxon>Aldrovandia</taxon>
    </lineage>
</organism>
<dbReference type="SUPFAM" id="SSF117281">
    <property type="entry name" value="Kelch motif"/>
    <property type="match status" value="1"/>
</dbReference>
<keyword evidence="18" id="KW-1015">Disulfide bond</keyword>
<keyword evidence="14" id="KW-0833">Ubl conjugation pathway</keyword>
<dbReference type="SUPFAM" id="SSF54695">
    <property type="entry name" value="POZ domain"/>
    <property type="match status" value="1"/>
</dbReference>
<dbReference type="InterPro" id="IPR011705">
    <property type="entry name" value="BACK"/>
</dbReference>
<dbReference type="InterPro" id="IPR030563">
    <property type="entry name" value="KEAP1_BTB_POZ_dom"/>
</dbReference>
<dbReference type="FunFam" id="3.30.710.10:FF:000001">
    <property type="entry name" value="Kelch-like family member 20"/>
    <property type="match status" value="1"/>
</dbReference>
<evidence type="ECO:0000256" key="6">
    <source>
        <dbReference type="ARBA" id="ARBA00010471"/>
    </source>
</evidence>
<keyword evidence="15 26" id="KW-1133">Transmembrane helix</keyword>
<dbReference type="GO" id="GO:0005634">
    <property type="term" value="C:nucleus"/>
    <property type="evidence" value="ECO:0007669"/>
    <property type="project" value="UniProtKB-SubCell"/>
</dbReference>
<dbReference type="GO" id="GO:0030536">
    <property type="term" value="P:larval feeding behavior"/>
    <property type="evidence" value="ECO:0007669"/>
    <property type="project" value="UniProtKB-ARBA"/>
</dbReference>
<dbReference type="InterPro" id="IPR015915">
    <property type="entry name" value="Kelch-typ_b-propeller"/>
</dbReference>
<feature type="domain" description="BTB" evidence="27">
    <location>
        <begin position="103"/>
        <end position="175"/>
    </location>
</feature>
<feature type="transmembrane region" description="Helical" evidence="26">
    <location>
        <begin position="980"/>
        <end position="1002"/>
    </location>
</feature>
<dbReference type="Gene3D" id="3.80.10.10">
    <property type="entry name" value="Ribonuclease Inhibitor"/>
    <property type="match status" value="2"/>
</dbReference>
<comment type="catalytic activity">
    <reaction evidence="21">
        <text>iodide(out) = iodide(in)</text>
        <dbReference type="Rhea" id="RHEA:66324"/>
        <dbReference type="ChEBI" id="CHEBI:16382"/>
    </reaction>
</comment>
<evidence type="ECO:0000256" key="8">
    <source>
        <dbReference type="ARBA" id="ARBA00022448"/>
    </source>
</evidence>
<gene>
    <name evidence="28" type="ORF">AAFF_G00297690</name>
</gene>
<keyword evidence="12 26" id="KW-0812">Transmembrane</keyword>
<feature type="region of interest" description="Disordered" evidence="25">
    <location>
        <begin position="25"/>
        <end position="50"/>
    </location>
</feature>
<dbReference type="PROSITE" id="PS51450">
    <property type="entry name" value="LRR"/>
    <property type="match status" value="2"/>
</dbReference>
<dbReference type="SUPFAM" id="SSF52058">
    <property type="entry name" value="L domain-like"/>
    <property type="match status" value="1"/>
</dbReference>
<dbReference type="InterPro" id="IPR001611">
    <property type="entry name" value="Leu-rich_rpt"/>
</dbReference>
<dbReference type="InterPro" id="IPR032675">
    <property type="entry name" value="LRR_dom_sf"/>
</dbReference>
<evidence type="ECO:0000256" key="18">
    <source>
        <dbReference type="ARBA" id="ARBA00023157"/>
    </source>
</evidence>
<dbReference type="Pfam" id="PF12534">
    <property type="entry name" value="Pannexin_like"/>
    <property type="match status" value="1"/>
</dbReference>
<keyword evidence="7" id="KW-0880">Kelch repeat</keyword>
<dbReference type="Proteomes" id="UP001221898">
    <property type="component" value="Unassembled WGS sequence"/>
</dbReference>
<evidence type="ECO:0000256" key="13">
    <source>
        <dbReference type="ARBA" id="ARBA00022737"/>
    </source>
</evidence>
<dbReference type="InterPro" id="IPR000210">
    <property type="entry name" value="BTB/POZ_dom"/>
</dbReference>
<dbReference type="InterPro" id="IPR011333">
    <property type="entry name" value="SKP1/BTB/POZ_sf"/>
</dbReference>
<keyword evidence="9" id="KW-1003">Cell membrane</keyword>
<evidence type="ECO:0000259" key="27">
    <source>
        <dbReference type="PROSITE" id="PS50097"/>
    </source>
</evidence>
<dbReference type="InterPro" id="IPR006652">
    <property type="entry name" value="Kelch_1"/>
</dbReference>
<dbReference type="InterPro" id="IPR003591">
    <property type="entry name" value="Leu-rich_rpt_typical-subtyp"/>
</dbReference>
<feature type="transmembrane region" description="Helical" evidence="26">
    <location>
        <begin position="781"/>
        <end position="801"/>
    </location>
</feature>
<name>A0AAD7SQP6_9TELE</name>
<keyword evidence="19" id="KW-0539">Nucleus</keyword>
<keyword evidence="20" id="KW-0407">Ion channel</keyword>
<dbReference type="GO" id="GO:0006511">
    <property type="term" value="P:ubiquitin-dependent protein catabolic process"/>
    <property type="evidence" value="ECO:0007669"/>
    <property type="project" value="UniProtKB-ARBA"/>
</dbReference>
<dbReference type="CDD" id="cd18458">
    <property type="entry name" value="BACK_KLHL19_KEAP1"/>
    <property type="match status" value="1"/>
</dbReference>
<evidence type="ECO:0000256" key="14">
    <source>
        <dbReference type="ARBA" id="ARBA00022786"/>
    </source>
</evidence>
<keyword evidence="16" id="KW-0406">Ion transport</keyword>
<keyword evidence="13" id="KW-0677">Repeat</keyword>
<dbReference type="SMART" id="SM00369">
    <property type="entry name" value="LRR_TYP"/>
    <property type="match status" value="5"/>
</dbReference>
<evidence type="ECO:0000256" key="23">
    <source>
        <dbReference type="ARBA" id="ARBA00024167"/>
    </source>
</evidence>
<dbReference type="GO" id="GO:0016567">
    <property type="term" value="P:protein ubiquitination"/>
    <property type="evidence" value="ECO:0007669"/>
    <property type="project" value="UniProtKB-ARBA"/>
</dbReference>
<evidence type="ECO:0000256" key="1">
    <source>
        <dbReference type="ARBA" id="ARBA00004123"/>
    </source>
</evidence>
<evidence type="ECO:0000256" key="22">
    <source>
        <dbReference type="ARBA" id="ARBA00024158"/>
    </source>
</evidence>
<dbReference type="GO" id="GO:0071466">
    <property type="term" value="P:cellular response to xenobiotic stimulus"/>
    <property type="evidence" value="ECO:0007669"/>
    <property type="project" value="UniProtKB-ARBA"/>
</dbReference>
<dbReference type="GO" id="GO:0005737">
    <property type="term" value="C:cytoplasm"/>
    <property type="evidence" value="ECO:0007669"/>
    <property type="project" value="UniProtKB-SubCell"/>
</dbReference>
<dbReference type="EMBL" id="JAINUG010000042">
    <property type="protein sequence ID" value="KAJ8406853.1"/>
    <property type="molecule type" value="Genomic_DNA"/>
</dbReference>
<comment type="similarity">
    <text evidence="5">Belongs to the KEAP1 family.</text>
</comment>
<proteinExistence type="inferred from homology"/>
<sequence length="1422" mass="160720">MSSVHYQDLAKHGSSQINNYASEDKTQCFPSAPAPPRSALASNDESAQSPPAVRKLVAGMTECKAEVTPSTRNGHRVFSYTLESHTAAAFAIMNELRVERQLCDVTLRVHYSDLDAVDFVAHKVVLASSSPVFRAMFTNGLKECGMEVVPIEGIHPKVMERLIEFAYTASISVGEKCVIHVMNGAVMYQIDSVVKACCDFLVQQLDPSNAIGIASFAEQIGCTELHQKAREYIYMNFSQVATQEEFFNLSHCQLVTLISRDELNVRCESEVFHACVAWVQYDRENRRPYVQALLQAVRCHSLTPHFLQLQLQRCELLKWDSQCKDYLSQIFQDLTLHKPTKVLSCRTPKVPQLIYTAGGYYRQSLSYLEAFSPCTGAWLRLADLQVPRSGLAACVISGLFYAVGGRNNAPDGNMDSNTLDCYNPMNNRWSPCAPMSMPRNRIGVGVIDGMIYAVGGSHGCIHHNSVERYDPERDSWQLVAPMLTRRIGVGVAVINRLLYAVGGFDGTHRLSSSESYNPERDEWRSMAPMNTVRSGAGVCALGNGIYVMGGYDGTNQLNTVERYDIESDGWSFVASMKHRRSALGVTTHHGRIYVLGGYDGNTFLDSVECYDPETDTWAEVTKMMSGRSGVGVAVTMEPCRKELAQSFRLWTVHERRFRMIPVNEFRHFASDRHAEFRVLKPWWDVFTEYLCVVMLMIGVFGCTLQLTQDKISCLPSHLSASSPDDIDCSHVSEYHENENIAPSPKNSSREIFGKKNNLDIHQYVFVNHYCYERAVHWYGKYFPYLVVIHTMIFMVASSFWFKFPGTSSKIELFVAILGKCFDSPWTTRALSEVSEERGEEKMVIWRKNTMSKSAAESPTVDEETVGLIRSSSVKSNPEKKALEAQPTVSVLDKKEGEQAKALFEKVKKFRTHVEEADLLYVMYVLQTSLKVFKFLLITIYSAVLVSNIEIVVRCSVPEELTGYDIFCCNHVKAHLFSKLAYCYICFVGVYGLLCIYTLYWLFHRPLKEYSFESVRLETGINDIPDVKNDFAFLLHLSDQYDALYSKRFAVFLSEVSESRLRQVNLNHEWTAKKLRQRLSRNTGERLELHLFMLPGLPDTLFEIAELESLKLELLNDVTIPASVSQLTSLQELSLIHCPTKLQLAALNNLRDRLKILRLTFEGLDQIPIASLDTLRELKNLRVLTLRSRLSKIPASVADTGAQLQRLCIHNEGTKLQAFSSLKKLGNLTSLELVGCELERIPSAVFSLANLQELDMKENKLASVEEILSLQHCRRLVTLRLWHNDLLYVPEHISKLRSLETLDLSWNKIRSLPTRLFYCTKLRHLDSLQFLSAGSNSLESLPDDLFSCKRLKILLLGNNGLTSLPARIASLGQLVRLELKGNRLESLPLEIGDCPLLKLSGLVVEERLLEVLPSDIKERMSDT</sequence>
<keyword evidence="10" id="KW-0963">Cytoplasm</keyword>
<evidence type="ECO:0000256" key="10">
    <source>
        <dbReference type="ARBA" id="ARBA00022490"/>
    </source>
</evidence>
<keyword evidence="29" id="KW-1185">Reference proteome</keyword>
<dbReference type="Gene3D" id="1.25.40.420">
    <property type="match status" value="1"/>
</dbReference>
<evidence type="ECO:0000256" key="15">
    <source>
        <dbReference type="ARBA" id="ARBA00022989"/>
    </source>
</evidence>
<evidence type="ECO:0000256" key="4">
    <source>
        <dbReference type="ARBA" id="ARBA00004906"/>
    </source>
</evidence>
<evidence type="ECO:0000256" key="12">
    <source>
        <dbReference type="ARBA" id="ARBA00022692"/>
    </source>
</evidence>
<keyword evidence="8" id="KW-0813">Transport</keyword>
<evidence type="ECO:0000256" key="19">
    <source>
        <dbReference type="ARBA" id="ARBA00023242"/>
    </source>
</evidence>
<evidence type="ECO:0000256" key="7">
    <source>
        <dbReference type="ARBA" id="ARBA00022441"/>
    </source>
</evidence>
<comment type="similarity">
    <text evidence="6">Belongs to the LRRC8 family.</text>
</comment>
<dbReference type="SMART" id="SM00875">
    <property type="entry name" value="BACK"/>
    <property type="match status" value="1"/>
</dbReference>
<evidence type="ECO:0000256" key="25">
    <source>
        <dbReference type="SAM" id="MobiDB-lite"/>
    </source>
</evidence>
<dbReference type="FunFam" id="2.120.10.80:FF:000024">
    <property type="entry name" value="Kelch-like ECH-associated protein 1"/>
    <property type="match status" value="1"/>
</dbReference>
<dbReference type="InterPro" id="IPR021040">
    <property type="entry name" value="LRRC8_Pannexin-like"/>
</dbReference>
<evidence type="ECO:0000313" key="29">
    <source>
        <dbReference type="Proteomes" id="UP001221898"/>
    </source>
</evidence>
<dbReference type="SMART" id="SM00364">
    <property type="entry name" value="LRR_BAC"/>
    <property type="match status" value="3"/>
</dbReference>
<dbReference type="Gene3D" id="2.120.10.80">
    <property type="entry name" value="Kelch-type beta propeller"/>
    <property type="match status" value="1"/>
</dbReference>
<evidence type="ECO:0000256" key="20">
    <source>
        <dbReference type="ARBA" id="ARBA00023303"/>
    </source>
</evidence>
<dbReference type="Pfam" id="PF01344">
    <property type="entry name" value="Kelch_1"/>
    <property type="match status" value="6"/>
</dbReference>
<accession>A0AAD7SQP6</accession>
<evidence type="ECO:0000256" key="16">
    <source>
        <dbReference type="ARBA" id="ARBA00023065"/>
    </source>
</evidence>
<evidence type="ECO:0000256" key="2">
    <source>
        <dbReference type="ARBA" id="ARBA00004496"/>
    </source>
</evidence>
<dbReference type="SMART" id="SM00225">
    <property type="entry name" value="BTB"/>
    <property type="match status" value="1"/>
</dbReference>
<comment type="pathway">
    <text evidence="4">Protein modification; protein ubiquitination.</text>
</comment>
<dbReference type="PANTHER" id="PTHR24412:SF162">
    <property type="entry name" value="KELCH-LIKE ECH-ASSOCIATED PROTEIN 1"/>
    <property type="match status" value="1"/>
</dbReference>
<dbReference type="GO" id="GO:0071379">
    <property type="term" value="P:cellular response to prostaglandin stimulus"/>
    <property type="evidence" value="ECO:0007669"/>
    <property type="project" value="UniProtKB-ARBA"/>
</dbReference>
<comment type="caution">
    <text evidence="28">The sequence shown here is derived from an EMBL/GenBank/DDBJ whole genome shotgun (WGS) entry which is preliminary data.</text>
</comment>
<dbReference type="Pfam" id="PF00651">
    <property type="entry name" value="BTB"/>
    <property type="match status" value="1"/>
</dbReference>